<name>A0A5J4W5H1_9EUKA</name>
<evidence type="ECO:0000313" key="2">
    <source>
        <dbReference type="EMBL" id="KAA6389679.1"/>
    </source>
</evidence>
<evidence type="ECO:0000256" key="1">
    <source>
        <dbReference type="SAM" id="MobiDB-lite"/>
    </source>
</evidence>
<gene>
    <name evidence="2" type="ORF">EZS28_014795</name>
</gene>
<dbReference type="Proteomes" id="UP000324800">
    <property type="component" value="Unassembled WGS sequence"/>
</dbReference>
<proteinExistence type="predicted"/>
<reference evidence="2 3" key="1">
    <citation type="submission" date="2019-03" db="EMBL/GenBank/DDBJ databases">
        <title>Single cell metagenomics reveals metabolic interactions within the superorganism composed of flagellate Streblomastix strix and complex community of Bacteroidetes bacteria on its surface.</title>
        <authorList>
            <person name="Treitli S.C."/>
            <person name="Kolisko M."/>
            <person name="Husnik F."/>
            <person name="Keeling P."/>
            <person name="Hampl V."/>
        </authorList>
    </citation>
    <scope>NUCLEOTIDE SEQUENCE [LARGE SCALE GENOMIC DNA]</scope>
    <source>
        <strain evidence="2">ST1C</strain>
    </source>
</reference>
<comment type="caution">
    <text evidence="2">The sequence shown here is derived from an EMBL/GenBank/DDBJ whole genome shotgun (WGS) entry which is preliminary data.</text>
</comment>
<evidence type="ECO:0000313" key="3">
    <source>
        <dbReference type="Proteomes" id="UP000324800"/>
    </source>
</evidence>
<feature type="region of interest" description="Disordered" evidence="1">
    <location>
        <begin position="29"/>
        <end position="82"/>
    </location>
</feature>
<accession>A0A5J4W5H1</accession>
<sequence>MLIVPKIYYIPSVGNGKHNAGIQTDYARQDHQHPHKITSTFLPSDSASGSVGSTNQFARNDHSHPLNISISIPPQDSDSGSVETTNCYARNDHSHPINVQTNASIVSIVNGVGTNGTSAFYARHDHIHPQQLTQDGNVTATKIIKTGRLTTEVLCANGGTLNGVVDIESNQTIIGIKTFNKIFQIIPTGANYNEGIRIAKTTNESCQIFFEADPDQHSGVIECQQTVGIILNEESTAQQFSICQSSDFSSASRGLRISTDGNTLTFNGNGLVDTGTDQTIAGIKTFARVIQTQPNGNSYNKGVRMSRSTNSYYSGVYLATGIDDGLRISRADPTSTSNSSIQLGYSRTSNTGAIEGQRFVIAVASQAGDNTRGIQISADGNILTFNGSVIAGTGASNGASNGSVNYSAGNPILWVVNSTGTEGEFYSNGSNIYWRARTITLGSVPP</sequence>
<protein>
    <submittedName>
        <fullName evidence="2">Uncharacterized protein</fullName>
    </submittedName>
</protein>
<dbReference type="AlphaFoldDB" id="A0A5J4W5H1"/>
<dbReference type="EMBL" id="SNRW01003495">
    <property type="protein sequence ID" value="KAA6389679.1"/>
    <property type="molecule type" value="Genomic_DNA"/>
</dbReference>
<feature type="compositionally biased region" description="Low complexity" evidence="1">
    <location>
        <begin position="68"/>
        <end position="81"/>
    </location>
</feature>
<organism evidence="2 3">
    <name type="scientific">Streblomastix strix</name>
    <dbReference type="NCBI Taxonomy" id="222440"/>
    <lineage>
        <taxon>Eukaryota</taxon>
        <taxon>Metamonada</taxon>
        <taxon>Preaxostyla</taxon>
        <taxon>Oxymonadida</taxon>
        <taxon>Streblomastigidae</taxon>
        <taxon>Streblomastix</taxon>
    </lineage>
</organism>
<feature type="compositionally biased region" description="Polar residues" evidence="1">
    <location>
        <begin position="37"/>
        <end position="58"/>
    </location>
</feature>